<dbReference type="Gene3D" id="3.10.620.30">
    <property type="match status" value="1"/>
</dbReference>
<evidence type="ECO:0000313" key="3">
    <source>
        <dbReference type="EMBL" id="KAF2397844.1"/>
    </source>
</evidence>
<dbReference type="AlphaFoldDB" id="A0A6G1HPK4"/>
<dbReference type="InterPro" id="IPR002931">
    <property type="entry name" value="Transglutaminase-like"/>
</dbReference>
<dbReference type="InterPro" id="IPR052557">
    <property type="entry name" value="CAP/Cytokinesis_protein"/>
</dbReference>
<organism evidence="3 4">
    <name type="scientific">Trichodelitschia bisporula</name>
    <dbReference type="NCBI Taxonomy" id="703511"/>
    <lineage>
        <taxon>Eukaryota</taxon>
        <taxon>Fungi</taxon>
        <taxon>Dikarya</taxon>
        <taxon>Ascomycota</taxon>
        <taxon>Pezizomycotina</taxon>
        <taxon>Dothideomycetes</taxon>
        <taxon>Dothideomycetes incertae sedis</taxon>
        <taxon>Phaeotrichales</taxon>
        <taxon>Phaeotrichaceae</taxon>
        <taxon>Trichodelitschia</taxon>
    </lineage>
</organism>
<feature type="compositionally biased region" description="Pro residues" evidence="1">
    <location>
        <begin position="99"/>
        <end position="108"/>
    </location>
</feature>
<protein>
    <recommendedName>
        <fullName evidence="2">Transglutaminase-like domain-containing protein</fullName>
    </recommendedName>
</protein>
<dbReference type="EMBL" id="ML996702">
    <property type="protein sequence ID" value="KAF2397844.1"/>
    <property type="molecule type" value="Genomic_DNA"/>
</dbReference>
<dbReference type="PANTHER" id="PTHR46333">
    <property type="entry name" value="CYTOKINESIS PROTEIN 3"/>
    <property type="match status" value="1"/>
</dbReference>
<dbReference type="Pfam" id="PF01841">
    <property type="entry name" value="Transglut_core"/>
    <property type="match status" value="1"/>
</dbReference>
<accession>A0A6G1HPK4</accession>
<dbReference type="GO" id="GO:0005737">
    <property type="term" value="C:cytoplasm"/>
    <property type="evidence" value="ECO:0007669"/>
    <property type="project" value="TreeGrafter"/>
</dbReference>
<dbReference type="Proteomes" id="UP000799640">
    <property type="component" value="Unassembled WGS sequence"/>
</dbReference>
<reference evidence="3" key="1">
    <citation type="journal article" date="2020" name="Stud. Mycol.">
        <title>101 Dothideomycetes genomes: a test case for predicting lifestyles and emergence of pathogens.</title>
        <authorList>
            <person name="Haridas S."/>
            <person name="Albert R."/>
            <person name="Binder M."/>
            <person name="Bloem J."/>
            <person name="Labutti K."/>
            <person name="Salamov A."/>
            <person name="Andreopoulos B."/>
            <person name="Baker S."/>
            <person name="Barry K."/>
            <person name="Bills G."/>
            <person name="Bluhm B."/>
            <person name="Cannon C."/>
            <person name="Castanera R."/>
            <person name="Culley D."/>
            <person name="Daum C."/>
            <person name="Ezra D."/>
            <person name="Gonzalez J."/>
            <person name="Henrissat B."/>
            <person name="Kuo A."/>
            <person name="Liang C."/>
            <person name="Lipzen A."/>
            <person name="Lutzoni F."/>
            <person name="Magnuson J."/>
            <person name="Mondo S."/>
            <person name="Nolan M."/>
            <person name="Ohm R."/>
            <person name="Pangilinan J."/>
            <person name="Park H.-J."/>
            <person name="Ramirez L."/>
            <person name="Alfaro M."/>
            <person name="Sun H."/>
            <person name="Tritt A."/>
            <person name="Yoshinaga Y."/>
            <person name="Zwiers L.-H."/>
            <person name="Turgeon B."/>
            <person name="Goodwin S."/>
            <person name="Spatafora J."/>
            <person name="Crous P."/>
            <person name="Grigoriev I."/>
        </authorList>
    </citation>
    <scope>NUCLEOTIDE SEQUENCE</scope>
    <source>
        <strain evidence="3">CBS 262.69</strain>
    </source>
</reference>
<feature type="compositionally biased region" description="Low complexity" evidence="1">
    <location>
        <begin position="114"/>
        <end position="133"/>
    </location>
</feature>
<name>A0A6G1HPK4_9PEZI</name>
<dbReference type="SUPFAM" id="SSF54001">
    <property type="entry name" value="Cysteine proteinases"/>
    <property type="match status" value="1"/>
</dbReference>
<gene>
    <name evidence="3" type="ORF">EJ06DRAFT_532840</name>
</gene>
<dbReference type="OrthoDB" id="6129702at2759"/>
<evidence type="ECO:0000256" key="1">
    <source>
        <dbReference type="SAM" id="MobiDB-lite"/>
    </source>
</evidence>
<dbReference type="SMART" id="SM00460">
    <property type="entry name" value="TGc"/>
    <property type="match status" value="1"/>
</dbReference>
<feature type="compositionally biased region" description="Basic and acidic residues" evidence="1">
    <location>
        <begin position="157"/>
        <end position="169"/>
    </location>
</feature>
<dbReference type="PANTHER" id="PTHR46333:SF5">
    <property type="entry name" value="TRANSGLUTAMINASE-LIKE DOMAIN-CONTAINING PROTEIN"/>
    <property type="match status" value="1"/>
</dbReference>
<dbReference type="InterPro" id="IPR038765">
    <property type="entry name" value="Papain-like_cys_pep_sf"/>
</dbReference>
<feature type="compositionally biased region" description="Low complexity" evidence="1">
    <location>
        <begin position="72"/>
        <end position="85"/>
    </location>
</feature>
<feature type="region of interest" description="Disordered" evidence="1">
    <location>
        <begin position="23"/>
        <end position="248"/>
    </location>
</feature>
<sequence length="630" mass="68318">MAPDATMDDTPRTSIQARIAALRLDQVGRNSPPDAAAAKKKPPPPLPKRPAGDRRTESVPVPPTANRTIGNTPSGAVPAPSGAATPPLPPRRSSITPTNTPPALPSRPPSRVLRNQSSASSLASTLSNRTTTSVNSQTSVPRIRAPEYDPAILPPLPERRNTGEAERIPLRPTVSAPGAVPRANGVPKLPSRPPLPARRDTQDADPAPIQRPRRSPLDYALNKSTGVPPPVPVARPEAAAAKPPPVPLASKPNVAAQAAQPIASKRAGECLKCRDFSAVDAHAARFPREAIPSHDVGWLARALTEPFNSDTDKARAIFTWLHHNVAYDTQAFFSGNLQASTPAGTVASGLAVCEGYAGLYAALAAKAGLQAVVVGGDGKGYGHTPLGPGDPVPPRGAANHAWSAVRIDGGEWKLLDACWGAGVVNGPNEPYKKSFNPSQFTMSNDEFGLTHYPFDDRYFFRDDGRRTISWEEYKRSDAGGEPVTVYTGAQDIHGFDDKSFEPHFKAIPVNGPEPSVRFAWHAVCAHWDHEARGHGKPYLFLIELKDDKGEPVFQPVQSDGYWWWADVSRRDLERVGRGRDVKAMYLQKRMDRDGRGLTIKEWESGYPRGKWRQGNWTSWQFNSVACWTLV</sequence>
<keyword evidence="4" id="KW-1185">Reference proteome</keyword>
<feature type="domain" description="Transglutaminase-like" evidence="2">
    <location>
        <begin position="345"/>
        <end position="419"/>
    </location>
</feature>
<proteinExistence type="predicted"/>
<evidence type="ECO:0000313" key="4">
    <source>
        <dbReference type="Proteomes" id="UP000799640"/>
    </source>
</evidence>
<evidence type="ECO:0000259" key="2">
    <source>
        <dbReference type="SMART" id="SM00460"/>
    </source>
</evidence>